<accession>A0AAV8VL93</accession>
<keyword evidence="2" id="KW-0548">Nucleotidyltransferase</keyword>
<feature type="non-terminal residue" evidence="7">
    <location>
        <position position="453"/>
    </location>
</feature>
<dbReference type="SUPFAM" id="SSF50630">
    <property type="entry name" value="Acid proteases"/>
    <property type="match status" value="1"/>
</dbReference>
<dbReference type="Gene3D" id="2.40.70.10">
    <property type="entry name" value="Acid Proteases"/>
    <property type="match status" value="1"/>
</dbReference>
<evidence type="ECO:0000256" key="5">
    <source>
        <dbReference type="SAM" id="MobiDB-lite"/>
    </source>
</evidence>
<dbReference type="InterPro" id="IPR036397">
    <property type="entry name" value="RNaseH_sf"/>
</dbReference>
<dbReference type="GO" id="GO:0015074">
    <property type="term" value="P:DNA integration"/>
    <property type="evidence" value="ECO:0007669"/>
    <property type="project" value="InterPro"/>
</dbReference>
<feature type="region of interest" description="Disordered" evidence="5">
    <location>
        <begin position="416"/>
        <end position="453"/>
    </location>
</feature>
<dbReference type="InterPro" id="IPR012337">
    <property type="entry name" value="RNaseH-like_sf"/>
</dbReference>
<dbReference type="EMBL" id="JANEYG010000067">
    <property type="protein sequence ID" value="KAJ8914646.1"/>
    <property type="molecule type" value="Genomic_DNA"/>
</dbReference>
<dbReference type="Gene3D" id="3.30.420.10">
    <property type="entry name" value="Ribonuclease H-like superfamily/Ribonuclease H"/>
    <property type="match status" value="1"/>
</dbReference>
<dbReference type="InterPro" id="IPR001584">
    <property type="entry name" value="Integrase_cat-core"/>
</dbReference>
<gene>
    <name evidence="7" type="ORF">NQ315_015385</name>
</gene>
<dbReference type="PANTHER" id="PTHR37984">
    <property type="entry name" value="PROTEIN CBG26694"/>
    <property type="match status" value="1"/>
</dbReference>
<evidence type="ECO:0000256" key="4">
    <source>
        <dbReference type="ARBA" id="ARBA00022759"/>
    </source>
</evidence>
<dbReference type="PANTHER" id="PTHR37984:SF5">
    <property type="entry name" value="PROTEIN NYNRIN-LIKE"/>
    <property type="match status" value="1"/>
</dbReference>
<evidence type="ECO:0000259" key="6">
    <source>
        <dbReference type="PROSITE" id="PS50994"/>
    </source>
</evidence>
<organism evidence="7 8">
    <name type="scientific">Exocentrus adspersus</name>
    <dbReference type="NCBI Taxonomy" id="1586481"/>
    <lineage>
        <taxon>Eukaryota</taxon>
        <taxon>Metazoa</taxon>
        <taxon>Ecdysozoa</taxon>
        <taxon>Arthropoda</taxon>
        <taxon>Hexapoda</taxon>
        <taxon>Insecta</taxon>
        <taxon>Pterygota</taxon>
        <taxon>Neoptera</taxon>
        <taxon>Endopterygota</taxon>
        <taxon>Coleoptera</taxon>
        <taxon>Polyphaga</taxon>
        <taxon>Cucujiformia</taxon>
        <taxon>Chrysomeloidea</taxon>
        <taxon>Cerambycidae</taxon>
        <taxon>Lamiinae</taxon>
        <taxon>Acanthocinini</taxon>
        <taxon>Exocentrus</taxon>
    </lineage>
</organism>
<keyword evidence="8" id="KW-1185">Reference proteome</keyword>
<dbReference type="AlphaFoldDB" id="A0AAV8VL93"/>
<keyword evidence="4" id="KW-0378">Hydrolase</keyword>
<evidence type="ECO:0000313" key="7">
    <source>
        <dbReference type="EMBL" id="KAJ8914646.1"/>
    </source>
</evidence>
<sequence length="453" mass="53022">MCCNKSSARGNRFVVAIEIDNKNFSMEIDTGASISAVNQNFYQKHFRKYTLKKDSLMLRSYNNSVFKPEGYFVVRVRYGDEEKLIKFYVVEDGAASILGRNWLDAFNVGLSMVNRLSVESRVDEVVKRFPEVFSNKIGCFRQAKISLHLKENEWPIDNDEIREQTRQDEELQEVMKYVKEGKWPEEKKENIRSYYNRRHELEVHNVTDNATQFLAENVQIFFRRNGIKHITAPVANPASNGSAENAVKTFKTNMKTRLGDPKNEGKSLKMIVMEFLFSYRTTAHCTTNETPAKLFLNRPVRTRLDLLRETRDEDENIEETYTPAQRHQQKVQDRQVKNYGGRRRRFEVGEKVMVTDYRTVNQRKWTPAEVIMKKGRNTYLCRIEEGKIWKRHTNQIIRRGTVEKGDTEIRITNRKTGVRSYATGAKQARTEEQRTLETRRNPEGTVDSPEESN</sequence>
<dbReference type="InterPro" id="IPR021109">
    <property type="entry name" value="Peptidase_aspartic_dom_sf"/>
</dbReference>
<feature type="compositionally biased region" description="Basic and acidic residues" evidence="5">
    <location>
        <begin position="428"/>
        <end position="442"/>
    </location>
</feature>
<dbReference type="InterPro" id="IPR050951">
    <property type="entry name" value="Retrovirus_Pol_polyprotein"/>
</dbReference>
<evidence type="ECO:0000313" key="8">
    <source>
        <dbReference type="Proteomes" id="UP001159042"/>
    </source>
</evidence>
<evidence type="ECO:0000256" key="3">
    <source>
        <dbReference type="ARBA" id="ARBA00022722"/>
    </source>
</evidence>
<proteinExistence type="predicted"/>
<protein>
    <recommendedName>
        <fullName evidence="6">Integrase catalytic domain-containing protein</fullName>
    </recommendedName>
</protein>
<evidence type="ECO:0000256" key="1">
    <source>
        <dbReference type="ARBA" id="ARBA00022679"/>
    </source>
</evidence>
<comment type="caution">
    <text evidence="7">The sequence shown here is derived from an EMBL/GenBank/DDBJ whole genome shotgun (WGS) entry which is preliminary data.</text>
</comment>
<evidence type="ECO:0000256" key="2">
    <source>
        <dbReference type="ARBA" id="ARBA00022695"/>
    </source>
</evidence>
<dbReference type="PROSITE" id="PS50994">
    <property type="entry name" value="INTEGRASE"/>
    <property type="match status" value="1"/>
</dbReference>
<dbReference type="GO" id="GO:0016779">
    <property type="term" value="F:nucleotidyltransferase activity"/>
    <property type="evidence" value="ECO:0007669"/>
    <property type="project" value="UniProtKB-KW"/>
</dbReference>
<dbReference type="GO" id="GO:0003676">
    <property type="term" value="F:nucleic acid binding"/>
    <property type="evidence" value="ECO:0007669"/>
    <property type="project" value="InterPro"/>
</dbReference>
<name>A0AAV8VL93_9CUCU</name>
<dbReference type="Proteomes" id="UP001159042">
    <property type="component" value="Unassembled WGS sequence"/>
</dbReference>
<keyword evidence="3" id="KW-0540">Nuclease</keyword>
<reference evidence="7 8" key="1">
    <citation type="journal article" date="2023" name="Insect Mol. Biol.">
        <title>Genome sequencing provides insights into the evolution of gene families encoding plant cell wall-degrading enzymes in longhorned beetles.</title>
        <authorList>
            <person name="Shin N.R."/>
            <person name="Okamura Y."/>
            <person name="Kirsch R."/>
            <person name="Pauchet Y."/>
        </authorList>
    </citation>
    <scope>NUCLEOTIDE SEQUENCE [LARGE SCALE GENOMIC DNA]</scope>
    <source>
        <strain evidence="7">EAD_L_NR</strain>
    </source>
</reference>
<keyword evidence="4" id="KW-0255">Endonuclease</keyword>
<dbReference type="GO" id="GO:0004519">
    <property type="term" value="F:endonuclease activity"/>
    <property type="evidence" value="ECO:0007669"/>
    <property type="project" value="UniProtKB-KW"/>
</dbReference>
<feature type="domain" description="Integrase catalytic" evidence="6">
    <location>
        <begin position="207"/>
        <end position="299"/>
    </location>
</feature>
<keyword evidence="1" id="KW-0808">Transferase</keyword>
<dbReference type="SUPFAM" id="SSF53098">
    <property type="entry name" value="Ribonuclease H-like"/>
    <property type="match status" value="1"/>
</dbReference>